<feature type="transmembrane region" description="Helical" evidence="1">
    <location>
        <begin position="151"/>
        <end position="169"/>
    </location>
</feature>
<evidence type="ECO:0000313" key="2">
    <source>
        <dbReference type="EMBL" id="CAD7273085.1"/>
    </source>
</evidence>
<protein>
    <submittedName>
        <fullName evidence="2">Uncharacterized protein</fullName>
    </submittedName>
</protein>
<keyword evidence="1" id="KW-0472">Membrane</keyword>
<gene>
    <name evidence="2" type="ORF">NMOB1V02_LOCUS989</name>
</gene>
<evidence type="ECO:0000313" key="3">
    <source>
        <dbReference type="Proteomes" id="UP000678499"/>
    </source>
</evidence>
<keyword evidence="1" id="KW-1133">Transmembrane helix</keyword>
<proteinExistence type="predicted"/>
<evidence type="ECO:0000256" key="1">
    <source>
        <dbReference type="SAM" id="Phobius"/>
    </source>
</evidence>
<dbReference type="Proteomes" id="UP000678499">
    <property type="component" value="Unassembled WGS sequence"/>
</dbReference>
<accession>A0A7R9BEC3</accession>
<dbReference type="EMBL" id="OA882131">
    <property type="protein sequence ID" value="CAD7273085.1"/>
    <property type="molecule type" value="Genomic_DNA"/>
</dbReference>
<sequence length="302" mass="34558">MMMMDSDTLRLLSPVSAEARDGKVQRLNTIPLVLVQKIIAVALVTGVYLLPHLCDRLKCNYPESSIVVFLHVAAYVLHSEFWCHLSSIPGKGLMMTRTTSFRSHDFVPLSRRRSFSLHLVHVVVEYLHAKHRQLGYLGFAEETKLLRRLPVVMYAFGTLGLLITQTVLIDENNTGLSPVGFLRRRVSLFGVKLARVEFVRSQTEALLSKQADKIEYLEDHNKRMGQKLVDLTQRYRNDVSLGQASTYIKQQKEKAVRSQTEALLSKQADKIEYLEDHNKRMGQKLVDLTQRMALLQRNPVRS</sequence>
<dbReference type="EMBL" id="CAJPEX010000094">
    <property type="protein sequence ID" value="CAG0913237.1"/>
    <property type="molecule type" value="Genomic_DNA"/>
</dbReference>
<feature type="transmembrane region" description="Helical" evidence="1">
    <location>
        <begin position="29"/>
        <end position="50"/>
    </location>
</feature>
<dbReference type="AlphaFoldDB" id="A0A7R9BEC3"/>
<keyword evidence="1" id="KW-0812">Transmembrane</keyword>
<name>A0A7R9BEC3_9CRUS</name>
<keyword evidence="3" id="KW-1185">Reference proteome</keyword>
<organism evidence="2">
    <name type="scientific">Notodromas monacha</name>
    <dbReference type="NCBI Taxonomy" id="399045"/>
    <lineage>
        <taxon>Eukaryota</taxon>
        <taxon>Metazoa</taxon>
        <taxon>Ecdysozoa</taxon>
        <taxon>Arthropoda</taxon>
        <taxon>Crustacea</taxon>
        <taxon>Oligostraca</taxon>
        <taxon>Ostracoda</taxon>
        <taxon>Podocopa</taxon>
        <taxon>Podocopida</taxon>
        <taxon>Cypridocopina</taxon>
        <taxon>Cypridoidea</taxon>
        <taxon>Cyprididae</taxon>
        <taxon>Notodromas</taxon>
    </lineage>
</organism>
<reference evidence="2" key="1">
    <citation type="submission" date="2020-11" db="EMBL/GenBank/DDBJ databases">
        <authorList>
            <person name="Tran Van P."/>
        </authorList>
    </citation>
    <scope>NUCLEOTIDE SEQUENCE</scope>
</reference>